<dbReference type="PANTHER" id="PTHR46580">
    <property type="entry name" value="SENSOR KINASE-RELATED"/>
    <property type="match status" value="1"/>
</dbReference>
<protein>
    <submittedName>
        <fullName evidence="2">VCBS repeat-containing protein</fullName>
    </submittedName>
</protein>
<dbReference type="RefSeq" id="WP_224190446.1">
    <property type="nucleotide sequence ID" value="NZ_JAIRAU010000001.1"/>
</dbReference>
<sequence length="1033" mass="108100">MAGVAAVLAGSCGANESECGSLAALCADEGRVVDVATVVRAAVEVDVDGDGLTEVFALTGEGSQLAFGTRDRRRSMVLFAEPPVSLAGLHREVAVSFAESPLVAIYGIDGEGRLERRRDIPLSGWAPALASGDLDGDGQLELVASVVEHGRVAVIDPRTGAVREHRAGKAPVRLALGDVDGDSRLDVVVVDAGEALQVLRGAGDGTLRKAEASAAHVDMWALTLADYDGDGDLDALTRDLASNVRVHRNDGAGRFASPIALPFGEHSASGSGLVAGPIANGGLASVSVPQDDRVGTWFGKGATWLGHVEVAFDRVVTWVGGGTDSGLLAGGEGFVVPFAWAAGVAPIEVWSSPILSTDSSESALATGDLDGDHLLDVVAATAQWLIVFHGRADLGLEQGVTLAIEGPQSVAIAELTGDEWPDVLVAGEQSVFVAVGSDGGGLLSVRPATSTTIKPAGLMPLRTGAGTAGVAIATAATEVTTEAAYFPAALLRFAADGGLLEERVFGEELGVGRVIAVDFDEDGVDEPLVLAERDGTPVLVHAVPDGDGYALGVEHDVAALVELLPEEIRLRDLAAGDLDGDGAPEVVLGADAGAVVVSGMVDDAPTATLLAQTRAPSHLRDLDGDGRLDALVADREGIFIYQRGRGDATFEAEQLHEFPRYDRAALAARTDAQFDLVTLNSDKLRVHLTREVARPAAVAAPLNFHGDVAEVAVADIDQDGYDDLVTLCRQPGGGVAVLWGSEDAALDRADGFGSVGEHSGLGLGDLDGDGFAEVVAALFGWAVEPYRFAPERAAEWVNLDLLGSLQKAEDLAIADVDDDGLPDMLALAAVDAPDWKKMNLYVAYGTEPLRFTPWHDLAEVPELVWAALFVGDVDGDDDLDLLIRPGSKMPGFLVRNDGPREWAAAEAMPGTTALFGPPDAEGRVDLITHEGTTVYRHIDGDPDRREAIVSHESLTEGALRQVGDADGDGRYDLVTFDDHGTYVWLRGDDGPRQVRVAEDKLAAVQFPDLDGDGRPDLVGINNRGKLFVRHTRR</sequence>
<dbReference type="SUPFAM" id="SSF69318">
    <property type="entry name" value="Integrin alpha N-terminal domain"/>
    <property type="match status" value="2"/>
</dbReference>
<dbReference type="EMBL" id="JAIRAU010000001">
    <property type="protein sequence ID" value="MBZ5708691.1"/>
    <property type="molecule type" value="Genomic_DNA"/>
</dbReference>
<evidence type="ECO:0000313" key="3">
    <source>
        <dbReference type="Proteomes" id="UP001139031"/>
    </source>
</evidence>
<dbReference type="InterPro" id="IPR013517">
    <property type="entry name" value="FG-GAP"/>
</dbReference>
<dbReference type="Pfam" id="PF13517">
    <property type="entry name" value="FG-GAP_3"/>
    <property type="match status" value="1"/>
</dbReference>
<comment type="caution">
    <text evidence="2">The sequence shown here is derived from an EMBL/GenBank/DDBJ whole genome shotgun (WGS) entry which is preliminary data.</text>
</comment>
<dbReference type="Gene3D" id="2.130.10.130">
    <property type="entry name" value="Integrin alpha, N-terminal"/>
    <property type="match status" value="2"/>
</dbReference>
<dbReference type="InterPro" id="IPR028994">
    <property type="entry name" value="Integrin_alpha_N"/>
</dbReference>
<evidence type="ECO:0000256" key="1">
    <source>
        <dbReference type="ARBA" id="ARBA00022729"/>
    </source>
</evidence>
<keyword evidence="1" id="KW-0732">Signal</keyword>
<gene>
    <name evidence="2" type="ORF">K7C98_05445</name>
</gene>
<evidence type="ECO:0000313" key="2">
    <source>
        <dbReference type="EMBL" id="MBZ5708691.1"/>
    </source>
</evidence>
<keyword evidence="3" id="KW-1185">Reference proteome</keyword>
<proteinExistence type="predicted"/>
<name>A0ABS7TKQ0_9BACT</name>
<dbReference type="Proteomes" id="UP001139031">
    <property type="component" value="Unassembled WGS sequence"/>
</dbReference>
<accession>A0ABS7TKQ0</accession>
<organism evidence="2 3">
    <name type="scientific">Nannocystis pusilla</name>
    <dbReference type="NCBI Taxonomy" id="889268"/>
    <lineage>
        <taxon>Bacteria</taxon>
        <taxon>Pseudomonadati</taxon>
        <taxon>Myxococcota</taxon>
        <taxon>Polyangia</taxon>
        <taxon>Nannocystales</taxon>
        <taxon>Nannocystaceae</taxon>
        <taxon>Nannocystis</taxon>
    </lineage>
</organism>
<reference evidence="2" key="1">
    <citation type="submission" date="2021-08" db="EMBL/GenBank/DDBJ databases">
        <authorList>
            <person name="Stevens D.C."/>
        </authorList>
    </citation>
    <scope>NUCLEOTIDE SEQUENCE</scope>
    <source>
        <strain evidence="2">DSM 53165</strain>
    </source>
</reference>
<dbReference type="PANTHER" id="PTHR46580:SF4">
    <property type="entry name" value="ATP_GTP-BINDING PROTEIN"/>
    <property type="match status" value="1"/>
</dbReference>